<protein>
    <recommendedName>
        <fullName evidence="3">Lacal_2735 family protein</fullName>
    </recommendedName>
</protein>
<dbReference type="InterPro" id="IPR045493">
    <property type="entry name" value="DUF6435"/>
</dbReference>
<evidence type="ECO:0000313" key="1">
    <source>
        <dbReference type="EMBL" id="GGD69325.1"/>
    </source>
</evidence>
<reference evidence="2" key="1">
    <citation type="journal article" date="2019" name="Int. J. Syst. Evol. Microbiol.">
        <title>The Global Catalogue of Microorganisms (GCM) 10K type strain sequencing project: providing services to taxonomists for standard genome sequencing and annotation.</title>
        <authorList>
            <consortium name="The Broad Institute Genomics Platform"/>
            <consortium name="The Broad Institute Genome Sequencing Center for Infectious Disease"/>
            <person name="Wu L."/>
            <person name="Ma J."/>
        </authorList>
    </citation>
    <scope>NUCLEOTIDE SEQUENCE [LARGE SCALE GENOMIC DNA]</scope>
    <source>
        <strain evidence="2">CGMCC 1.12923</strain>
    </source>
</reference>
<gene>
    <name evidence="1" type="ORF">GCM10011357_25500</name>
</gene>
<organism evidence="1 2">
    <name type="scientific">Lacimicrobium alkaliphilum</name>
    <dbReference type="NCBI Taxonomy" id="1526571"/>
    <lineage>
        <taxon>Bacteria</taxon>
        <taxon>Pseudomonadati</taxon>
        <taxon>Pseudomonadota</taxon>
        <taxon>Gammaproteobacteria</taxon>
        <taxon>Alteromonadales</taxon>
        <taxon>Alteromonadaceae</taxon>
        <taxon>Lacimicrobium</taxon>
    </lineage>
</organism>
<dbReference type="RefSeq" id="WP_143452286.1">
    <property type="nucleotide sequence ID" value="NZ_BMGJ01000010.1"/>
</dbReference>
<proteinExistence type="predicted"/>
<dbReference type="Pfam" id="PF20027">
    <property type="entry name" value="DUF6435"/>
    <property type="match status" value="1"/>
</dbReference>
<accession>A0ABQ1RIE0</accession>
<evidence type="ECO:0000313" key="2">
    <source>
        <dbReference type="Proteomes" id="UP000614272"/>
    </source>
</evidence>
<comment type="caution">
    <text evidence="1">The sequence shown here is derived from an EMBL/GenBank/DDBJ whole genome shotgun (WGS) entry which is preliminary data.</text>
</comment>
<sequence>MFNIFRRDPNKKLRKQYDTRLEQAMQAQRRGDIKSFAMLTDEAEKLWQQLQEQQQKGE</sequence>
<name>A0ABQ1RIE0_9ALTE</name>
<dbReference type="EMBL" id="BMGJ01000010">
    <property type="protein sequence ID" value="GGD69325.1"/>
    <property type="molecule type" value="Genomic_DNA"/>
</dbReference>
<dbReference type="NCBIfam" id="NF033487">
    <property type="entry name" value="Lacal_2735_fam"/>
    <property type="match status" value="1"/>
</dbReference>
<keyword evidence="2" id="KW-1185">Reference proteome</keyword>
<evidence type="ECO:0008006" key="3">
    <source>
        <dbReference type="Google" id="ProtNLM"/>
    </source>
</evidence>
<dbReference type="Proteomes" id="UP000614272">
    <property type="component" value="Unassembled WGS sequence"/>
</dbReference>